<keyword evidence="5" id="KW-0411">Iron-sulfur</keyword>
<dbReference type="PANTHER" id="PTHR43498">
    <property type="entry name" value="FERREDOXIN:COB-COM HETERODISULFIDE REDUCTASE SUBUNIT A"/>
    <property type="match status" value="1"/>
</dbReference>
<keyword evidence="1" id="KW-0004">4Fe-4S</keyword>
<dbReference type="InterPro" id="IPR039650">
    <property type="entry name" value="HdrA-like"/>
</dbReference>
<dbReference type="Pfam" id="PF12831">
    <property type="entry name" value="FAD_oxidored"/>
    <property type="match status" value="1"/>
</dbReference>
<dbReference type="GO" id="GO:0046872">
    <property type="term" value="F:metal ion binding"/>
    <property type="evidence" value="ECO:0007669"/>
    <property type="project" value="UniProtKB-KW"/>
</dbReference>
<evidence type="ECO:0000313" key="6">
    <source>
        <dbReference type="EMBL" id="RZS81387.1"/>
    </source>
</evidence>
<evidence type="ECO:0000256" key="3">
    <source>
        <dbReference type="ARBA" id="ARBA00023002"/>
    </source>
</evidence>
<name>A0A4Q7NFD5_9BURK</name>
<organism evidence="6 7">
    <name type="scientific">Pigmentiphaga kullae</name>
    <dbReference type="NCBI Taxonomy" id="151784"/>
    <lineage>
        <taxon>Bacteria</taxon>
        <taxon>Pseudomonadati</taxon>
        <taxon>Pseudomonadota</taxon>
        <taxon>Betaproteobacteria</taxon>
        <taxon>Burkholderiales</taxon>
        <taxon>Alcaligenaceae</taxon>
        <taxon>Pigmentiphaga</taxon>
    </lineage>
</organism>
<dbReference type="Proteomes" id="UP000292445">
    <property type="component" value="Unassembled WGS sequence"/>
</dbReference>
<protein>
    <submittedName>
        <fullName evidence="6">FAD dependent oxidoreductase</fullName>
    </submittedName>
</protein>
<dbReference type="RefSeq" id="WP_130359145.1">
    <property type="nucleotide sequence ID" value="NZ_SGXC01000002.1"/>
</dbReference>
<dbReference type="GO" id="GO:0016491">
    <property type="term" value="F:oxidoreductase activity"/>
    <property type="evidence" value="ECO:0007669"/>
    <property type="project" value="UniProtKB-KW"/>
</dbReference>
<keyword evidence="7" id="KW-1185">Reference proteome</keyword>
<evidence type="ECO:0000256" key="1">
    <source>
        <dbReference type="ARBA" id="ARBA00022485"/>
    </source>
</evidence>
<accession>A0A4Q7NFD5</accession>
<dbReference type="PRINTS" id="PR00469">
    <property type="entry name" value="PNDRDTASEII"/>
</dbReference>
<dbReference type="AlphaFoldDB" id="A0A4Q7NFD5"/>
<evidence type="ECO:0000256" key="5">
    <source>
        <dbReference type="ARBA" id="ARBA00023014"/>
    </source>
</evidence>
<sequence>MNSSSSIEPLGRTARGVPVIEDADVVVIGAGPGGFAAALRARREGCSVVLVEKFDMPGGVHTSGLQGAANTGVGGIHTELMERFATEGAIYTATEKELPDWAGNALSHYDHYLKPGSPFRRSSFNPDAAGNIMLRMLDEAGVRAIYGAAFVDVEMQPDGGQRRITHAIIETVQGRQAIRGRVFIEGSGTAEVVARAGAPFVRGGGRQPETVARDEQERPIPGGLLWIMSGIDFAQTAAYQRRENDPALSKLINAARAAGDIPPALYRPRLADQGVYGDHYIGHPTVDMSPIQGPGTFILWQNVPYEWALHMDEDTEHASRAKRELRRLIDAEAAFLRKYVPGFQDAFISHVGRYVGVRDGRHPIGEYVFSIDDAREQRRFPDAVTRPMTKTFFWDQYAKYSFEVPYRCFLPKEVDNLLLTGASLSFTFETIFMVMRNFPWCCQTGEVAGHAAARAIREGTSPKQLRWTEPLPF</sequence>
<evidence type="ECO:0000256" key="2">
    <source>
        <dbReference type="ARBA" id="ARBA00022723"/>
    </source>
</evidence>
<dbReference type="PANTHER" id="PTHR43498:SF1">
    <property type="entry name" value="COB--COM HETERODISULFIDE REDUCTASE IRON-SULFUR SUBUNIT A"/>
    <property type="match status" value="1"/>
</dbReference>
<dbReference type="OrthoDB" id="9801699at2"/>
<dbReference type="Gene3D" id="3.50.50.60">
    <property type="entry name" value="FAD/NAD(P)-binding domain"/>
    <property type="match status" value="1"/>
</dbReference>
<reference evidence="6 7" key="1">
    <citation type="submission" date="2019-02" db="EMBL/GenBank/DDBJ databases">
        <title>Genomic Encyclopedia of Type Strains, Phase IV (KMG-IV): sequencing the most valuable type-strain genomes for metagenomic binning, comparative biology and taxonomic classification.</title>
        <authorList>
            <person name="Goeker M."/>
        </authorList>
    </citation>
    <scope>NUCLEOTIDE SEQUENCE [LARGE SCALE GENOMIC DNA]</scope>
    <source>
        <strain evidence="6 7">K24</strain>
    </source>
</reference>
<proteinExistence type="predicted"/>
<dbReference type="GO" id="GO:0051539">
    <property type="term" value="F:4 iron, 4 sulfur cluster binding"/>
    <property type="evidence" value="ECO:0007669"/>
    <property type="project" value="UniProtKB-KW"/>
</dbReference>
<evidence type="ECO:0000256" key="4">
    <source>
        <dbReference type="ARBA" id="ARBA00023004"/>
    </source>
</evidence>
<evidence type="ECO:0000313" key="7">
    <source>
        <dbReference type="Proteomes" id="UP000292445"/>
    </source>
</evidence>
<dbReference type="InterPro" id="IPR036188">
    <property type="entry name" value="FAD/NAD-bd_sf"/>
</dbReference>
<keyword evidence="4" id="KW-0408">Iron</keyword>
<dbReference type="EMBL" id="SGXC01000002">
    <property type="protein sequence ID" value="RZS81387.1"/>
    <property type="molecule type" value="Genomic_DNA"/>
</dbReference>
<gene>
    <name evidence="6" type="ORF">EV675_4010</name>
</gene>
<comment type="caution">
    <text evidence="6">The sequence shown here is derived from an EMBL/GenBank/DDBJ whole genome shotgun (WGS) entry which is preliminary data.</text>
</comment>
<keyword evidence="3" id="KW-0560">Oxidoreductase</keyword>
<dbReference type="SUPFAM" id="SSF51905">
    <property type="entry name" value="FAD/NAD(P)-binding domain"/>
    <property type="match status" value="1"/>
</dbReference>
<keyword evidence="2" id="KW-0479">Metal-binding</keyword>